<evidence type="ECO:0000313" key="1">
    <source>
        <dbReference type="EMBL" id="KAJ6975522.1"/>
    </source>
</evidence>
<accession>A0AAD6LYM6</accession>
<dbReference type="EMBL" id="JAQIZT010000013">
    <property type="protein sequence ID" value="KAJ6975522.1"/>
    <property type="molecule type" value="Genomic_DNA"/>
</dbReference>
<organism evidence="1 2">
    <name type="scientific">Populus alba x Populus x berolinensis</name>
    <dbReference type="NCBI Taxonomy" id="444605"/>
    <lineage>
        <taxon>Eukaryota</taxon>
        <taxon>Viridiplantae</taxon>
        <taxon>Streptophyta</taxon>
        <taxon>Embryophyta</taxon>
        <taxon>Tracheophyta</taxon>
        <taxon>Spermatophyta</taxon>
        <taxon>Magnoliopsida</taxon>
        <taxon>eudicotyledons</taxon>
        <taxon>Gunneridae</taxon>
        <taxon>Pentapetalae</taxon>
        <taxon>rosids</taxon>
        <taxon>fabids</taxon>
        <taxon>Malpighiales</taxon>
        <taxon>Salicaceae</taxon>
        <taxon>Saliceae</taxon>
        <taxon>Populus</taxon>
    </lineage>
</organism>
<protein>
    <submittedName>
        <fullName evidence="1">Uncharacterized protein</fullName>
    </submittedName>
</protein>
<comment type="caution">
    <text evidence="1">The sequence shown here is derived from an EMBL/GenBank/DDBJ whole genome shotgun (WGS) entry which is preliminary data.</text>
</comment>
<keyword evidence="2" id="KW-1185">Reference proteome</keyword>
<evidence type="ECO:0000313" key="2">
    <source>
        <dbReference type="Proteomes" id="UP001164929"/>
    </source>
</evidence>
<sequence length="61" mass="6988">MITDDILSTLADTFSCSPCFNLKSVCQSMISQTVVTSKLYPIQHQTRKPTPKKLMYNEIYK</sequence>
<gene>
    <name evidence="1" type="ORF">NC653_031386</name>
</gene>
<dbReference type="Proteomes" id="UP001164929">
    <property type="component" value="Chromosome 13"/>
</dbReference>
<proteinExistence type="predicted"/>
<name>A0AAD6LYM6_9ROSI</name>
<dbReference type="AlphaFoldDB" id="A0AAD6LYM6"/>
<reference evidence="1" key="1">
    <citation type="journal article" date="2023" name="Mol. Ecol. Resour.">
        <title>Chromosome-level genome assembly of a triploid poplar Populus alba 'Berolinensis'.</title>
        <authorList>
            <person name="Chen S."/>
            <person name="Yu Y."/>
            <person name="Wang X."/>
            <person name="Wang S."/>
            <person name="Zhang T."/>
            <person name="Zhou Y."/>
            <person name="He R."/>
            <person name="Meng N."/>
            <person name="Wang Y."/>
            <person name="Liu W."/>
            <person name="Liu Z."/>
            <person name="Liu J."/>
            <person name="Guo Q."/>
            <person name="Huang H."/>
            <person name="Sederoff R.R."/>
            <person name="Wang G."/>
            <person name="Qu G."/>
            <person name="Chen S."/>
        </authorList>
    </citation>
    <scope>NUCLEOTIDE SEQUENCE</scope>
    <source>
        <strain evidence="1">SC-2020</strain>
    </source>
</reference>